<dbReference type="EMBL" id="JAUHHV010000002">
    <property type="protein sequence ID" value="KAK1432976.1"/>
    <property type="molecule type" value="Genomic_DNA"/>
</dbReference>
<organism evidence="1 2">
    <name type="scientific">Tagetes erecta</name>
    <name type="common">African marigold</name>
    <dbReference type="NCBI Taxonomy" id="13708"/>
    <lineage>
        <taxon>Eukaryota</taxon>
        <taxon>Viridiplantae</taxon>
        <taxon>Streptophyta</taxon>
        <taxon>Embryophyta</taxon>
        <taxon>Tracheophyta</taxon>
        <taxon>Spermatophyta</taxon>
        <taxon>Magnoliopsida</taxon>
        <taxon>eudicotyledons</taxon>
        <taxon>Gunneridae</taxon>
        <taxon>Pentapetalae</taxon>
        <taxon>asterids</taxon>
        <taxon>campanulids</taxon>
        <taxon>Asterales</taxon>
        <taxon>Asteraceae</taxon>
        <taxon>Asteroideae</taxon>
        <taxon>Heliantheae alliance</taxon>
        <taxon>Tageteae</taxon>
        <taxon>Tagetes</taxon>
    </lineage>
</organism>
<evidence type="ECO:0000313" key="1">
    <source>
        <dbReference type="EMBL" id="KAK1432976.1"/>
    </source>
</evidence>
<reference evidence="1" key="1">
    <citation type="journal article" date="2023" name="bioRxiv">
        <title>Improved chromosome-level genome assembly for marigold (Tagetes erecta).</title>
        <authorList>
            <person name="Jiang F."/>
            <person name="Yuan L."/>
            <person name="Wang S."/>
            <person name="Wang H."/>
            <person name="Xu D."/>
            <person name="Wang A."/>
            <person name="Fan W."/>
        </authorList>
    </citation>
    <scope>NUCLEOTIDE SEQUENCE</scope>
    <source>
        <strain evidence="1">WSJ</strain>
        <tissue evidence="1">Leaf</tissue>
    </source>
</reference>
<proteinExistence type="predicted"/>
<gene>
    <name evidence="1" type="ORF">QVD17_09879</name>
</gene>
<comment type="caution">
    <text evidence="1">The sequence shown here is derived from an EMBL/GenBank/DDBJ whole genome shotgun (WGS) entry which is preliminary data.</text>
</comment>
<keyword evidence="2" id="KW-1185">Reference proteome</keyword>
<sequence length="144" mass="15559">MATTTTSLTLSLRRPPPWLLCPLRRPTVPLHPLNPHLLWPQICLLTRSTPPHSRLGGGPTCLTVKNFGDTLGELTPKTIPNFGPDRGWGGVPVRGRIGAAPTPAALIIVALLVYSCSHLEPFGVHGVNPIALSRLLVLRMLKMC</sequence>
<dbReference type="AlphaFoldDB" id="A0AAD8P5P6"/>
<protein>
    <submittedName>
        <fullName evidence="1">Uncharacterized protein</fullName>
    </submittedName>
</protein>
<dbReference type="Proteomes" id="UP001229421">
    <property type="component" value="Unassembled WGS sequence"/>
</dbReference>
<evidence type="ECO:0000313" key="2">
    <source>
        <dbReference type="Proteomes" id="UP001229421"/>
    </source>
</evidence>
<name>A0AAD8P5P6_TARER</name>
<accession>A0AAD8P5P6</accession>